<accession>A0ACC1J722</accession>
<dbReference type="Proteomes" id="UP001150603">
    <property type="component" value="Unassembled WGS sequence"/>
</dbReference>
<proteinExistence type="predicted"/>
<protein>
    <submittedName>
        <fullName evidence="1">Uncharacterized protein</fullName>
    </submittedName>
</protein>
<feature type="non-terminal residue" evidence="1">
    <location>
        <position position="1"/>
    </location>
</feature>
<name>A0ACC1J722_9FUNG</name>
<reference evidence="1" key="1">
    <citation type="submission" date="2022-07" db="EMBL/GenBank/DDBJ databases">
        <title>Phylogenomic reconstructions and comparative analyses of Kickxellomycotina fungi.</title>
        <authorList>
            <person name="Reynolds N.K."/>
            <person name="Stajich J.E."/>
            <person name="Barry K."/>
            <person name="Grigoriev I.V."/>
            <person name="Crous P."/>
            <person name="Smith M.E."/>
        </authorList>
    </citation>
    <scope>NUCLEOTIDE SEQUENCE</scope>
    <source>
        <strain evidence="1">NRRL 5244</strain>
    </source>
</reference>
<evidence type="ECO:0000313" key="1">
    <source>
        <dbReference type="EMBL" id="KAJ1939956.1"/>
    </source>
</evidence>
<evidence type="ECO:0000313" key="2">
    <source>
        <dbReference type="Proteomes" id="UP001150603"/>
    </source>
</evidence>
<comment type="caution">
    <text evidence="1">The sequence shown here is derived from an EMBL/GenBank/DDBJ whole genome shotgun (WGS) entry which is preliminary data.</text>
</comment>
<organism evidence="1 2">
    <name type="scientific">Linderina macrospora</name>
    <dbReference type="NCBI Taxonomy" id="4868"/>
    <lineage>
        <taxon>Eukaryota</taxon>
        <taxon>Fungi</taxon>
        <taxon>Fungi incertae sedis</taxon>
        <taxon>Zoopagomycota</taxon>
        <taxon>Kickxellomycotina</taxon>
        <taxon>Kickxellomycetes</taxon>
        <taxon>Kickxellales</taxon>
        <taxon>Kickxellaceae</taxon>
        <taxon>Linderina</taxon>
    </lineage>
</organism>
<sequence length="100" mass="11015">RQTTRDTVSVRGKFLSPEHASYARNVSDDVTKRGNARRHEALPVMDILWWAWLGCSDRGEASAGDFISKSRKHHISKGAPTAVQASPAKRARTGAKKQTS</sequence>
<dbReference type="EMBL" id="JANBPW010002684">
    <property type="protein sequence ID" value="KAJ1939956.1"/>
    <property type="molecule type" value="Genomic_DNA"/>
</dbReference>
<gene>
    <name evidence="1" type="ORF">FBU59_003955</name>
</gene>
<keyword evidence="2" id="KW-1185">Reference proteome</keyword>